<dbReference type="Proteomes" id="UP001460072">
    <property type="component" value="Unassembled WGS sequence"/>
</dbReference>
<evidence type="ECO:0000313" key="2">
    <source>
        <dbReference type="Proteomes" id="UP001460072"/>
    </source>
</evidence>
<sequence>MKHLKLISVMSFGILMFLSCKEGKKSDESKVVAQANTQNSYPTANPFLSQGIYGVTHVNSGQTNCVPYQINDGDFKADLNQLTPIWGGPVNNVTYASVNKNFMWSVSTDRIALIDKTGDGWSMVTDIDLPGAKRLTVEQLKSISDVKYTSLDFATKHLKGILGPNPGLVLPAGVYAMVSSEDYVYANAGTVVSAVGLIDKADPKKGLEVKYRFDVSTLIPAAEVAPGVKRINMVGMNMTYDGHIVIGAVNGIAVIDKELKGPGKFYAFQDTELCTNSMAVDEKNGIYVATGSKTPKGDGMMRKLVWTGSEISDKESDGAWISPYNGGDWPPAIKAGTGAGSTPTLMGFGDDEDKLVLITDGQNRMNLVAFWRDGIPASHKQKEGAKSRRIAGFIPIKAGLPEDKPWIQSEQTIVVNGWGAFLVNNLIDEGHPDRIIDVLTVGPVHPGPKGMERVEWDPEKNEFASVWTRNDVVSTSMVPLVTSASNMVLVNGYTEERGWEITGLDWNTGKNRTRIEFGHTNRGNGAYAILQLLENGDLLFNSVIGPYRIPLKK</sequence>
<protein>
    <submittedName>
        <fullName evidence="1">Uncharacterized protein</fullName>
    </submittedName>
</protein>
<dbReference type="PROSITE" id="PS51257">
    <property type="entry name" value="PROKAR_LIPOPROTEIN"/>
    <property type="match status" value="1"/>
</dbReference>
<evidence type="ECO:0000313" key="1">
    <source>
        <dbReference type="EMBL" id="MEM0543921.1"/>
    </source>
</evidence>
<organism evidence="1 2">
    <name type="scientific">Flavobacterium aureirubrum</name>
    <dbReference type="NCBI Taxonomy" id="3133147"/>
    <lineage>
        <taxon>Bacteria</taxon>
        <taxon>Pseudomonadati</taxon>
        <taxon>Bacteroidota</taxon>
        <taxon>Flavobacteriia</taxon>
        <taxon>Flavobacteriales</taxon>
        <taxon>Flavobacteriaceae</taxon>
        <taxon>Flavobacterium</taxon>
    </lineage>
</organism>
<gene>
    <name evidence="1" type="ORF">WFZ85_15025</name>
</gene>
<keyword evidence="2" id="KW-1185">Reference proteome</keyword>
<name>A0ABU9N9B3_9FLAO</name>
<dbReference type="RefSeq" id="WP_342697089.1">
    <property type="nucleotide sequence ID" value="NZ_JBCGDO010000033.1"/>
</dbReference>
<dbReference type="EMBL" id="JBCGDO010000033">
    <property type="protein sequence ID" value="MEM0543921.1"/>
    <property type="molecule type" value="Genomic_DNA"/>
</dbReference>
<proteinExistence type="predicted"/>
<accession>A0ABU9N9B3</accession>
<reference evidence="1 2" key="1">
    <citation type="submission" date="2024-03" db="EMBL/GenBank/DDBJ databases">
        <title>Two novel species of the genus Flavobacterium exhibiting potentially degradation of complex polysaccharides.</title>
        <authorList>
            <person name="Lian X."/>
        </authorList>
    </citation>
    <scope>NUCLEOTIDE SEQUENCE [LARGE SCALE GENOMIC DNA]</scope>
    <source>
        <strain evidence="2">j3</strain>
    </source>
</reference>
<comment type="caution">
    <text evidence="1">The sequence shown here is derived from an EMBL/GenBank/DDBJ whole genome shotgun (WGS) entry which is preliminary data.</text>
</comment>